<dbReference type="Gene3D" id="3.20.20.80">
    <property type="entry name" value="Glycosidases"/>
    <property type="match status" value="1"/>
</dbReference>
<reference evidence="1 2" key="1">
    <citation type="submission" date="2015-07" db="EMBL/GenBank/DDBJ databases">
        <authorList>
            <person name="Kim K.M."/>
        </authorList>
    </citation>
    <scope>NUCLEOTIDE SEQUENCE [LARGE SCALE GENOMIC DNA]</scope>
    <source>
        <strain evidence="1 2">KCTC 12363</strain>
    </source>
</reference>
<organism evidence="1 2">
    <name type="scientific">Cyclobacterium amurskyense</name>
    <dbReference type="NCBI Taxonomy" id="320787"/>
    <lineage>
        <taxon>Bacteria</taxon>
        <taxon>Pseudomonadati</taxon>
        <taxon>Bacteroidota</taxon>
        <taxon>Cytophagia</taxon>
        <taxon>Cytophagales</taxon>
        <taxon>Cyclobacteriaceae</taxon>
        <taxon>Cyclobacterium</taxon>
    </lineage>
</organism>
<dbReference type="InterPro" id="IPR017853">
    <property type="entry name" value="GH"/>
</dbReference>
<evidence type="ECO:0000313" key="1">
    <source>
        <dbReference type="EMBL" id="AKP49773.1"/>
    </source>
</evidence>
<dbReference type="RefSeq" id="WP_240477903.1">
    <property type="nucleotide sequence ID" value="NZ_CP012040.1"/>
</dbReference>
<keyword evidence="2" id="KW-1185">Reference proteome</keyword>
<dbReference type="KEGG" id="camu:CA2015_0293"/>
<evidence type="ECO:0000313" key="2">
    <source>
        <dbReference type="Proteomes" id="UP000036520"/>
    </source>
</evidence>
<dbReference type="Proteomes" id="UP000036520">
    <property type="component" value="Chromosome"/>
</dbReference>
<name>A0A0H4PAJ0_9BACT</name>
<protein>
    <recommendedName>
        <fullName evidence="3">Glycoside hydrolase family 5 domain-containing protein</fullName>
    </recommendedName>
</protein>
<accession>A0A0H4PAJ0</accession>
<proteinExistence type="predicted"/>
<dbReference type="SUPFAM" id="SSF51445">
    <property type="entry name" value="(Trans)glycosidases"/>
    <property type="match status" value="1"/>
</dbReference>
<dbReference type="EMBL" id="CP012040">
    <property type="protein sequence ID" value="AKP49773.1"/>
    <property type="molecule type" value="Genomic_DNA"/>
</dbReference>
<dbReference type="AlphaFoldDB" id="A0A0H4PAJ0"/>
<dbReference type="STRING" id="320787.CA2015_0293"/>
<gene>
    <name evidence="1" type="ORF">CA2015_0293</name>
</gene>
<evidence type="ECO:0008006" key="3">
    <source>
        <dbReference type="Google" id="ProtNLM"/>
    </source>
</evidence>
<sequence>MSHLGNILHWRKSVSTLMGLLILFSFSHSYSQTKVKIKGEKFYINGKPTYAGQKWKGLKIEGLLMNARMVQGVFDDLNPETIERWKYPDTGKWDADRNTSEFVQHMNDWKAHGLLSFTINLQGGSPEGYSKNQPWHNSAFTAQGELRPAYMARLKKVLDEADRLEMVPILGLFYFGQDHRLENEAAVIKAVDLTINWLHDHNYKNVIIEINNECNVRYVHKILQPERVHELILRAKSIERNGYRYYVSTSYGGRFIPLPNVVQAADFILIHGNGVAEPKMIEEMVAQTRAVKGYHKMPILFNEDDHFDFDKDYNNMIASVSSYASWGYFDFRMKDDGFEEGYQSMPVDWSISSDRKRGFFNLLKEITGY</sequence>
<dbReference type="PATRIC" id="fig|320787.5.peg.321"/>